<protein>
    <submittedName>
        <fullName evidence="3">Amidohydrolase family protein</fullName>
    </submittedName>
</protein>
<dbReference type="EMBL" id="JBHMDG010000034">
    <property type="protein sequence ID" value="MFB9315574.1"/>
    <property type="molecule type" value="Genomic_DNA"/>
</dbReference>
<accession>A0ABV5KFQ0</accession>
<proteinExistence type="predicted"/>
<feature type="domain" description="Amidohydrolase-related" evidence="2">
    <location>
        <begin position="58"/>
        <end position="413"/>
    </location>
</feature>
<evidence type="ECO:0000259" key="2">
    <source>
        <dbReference type="Pfam" id="PF01979"/>
    </source>
</evidence>
<evidence type="ECO:0000313" key="4">
    <source>
        <dbReference type="Proteomes" id="UP001589750"/>
    </source>
</evidence>
<keyword evidence="4" id="KW-1185">Reference proteome</keyword>
<dbReference type="SUPFAM" id="SSF51338">
    <property type="entry name" value="Composite domain of metallo-dependent hydrolases"/>
    <property type="match status" value="1"/>
</dbReference>
<dbReference type="InterPro" id="IPR006680">
    <property type="entry name" value="Amidohydro-rel"/>
</dbReference>
<dbReference type="PANTHER" id="PTHR43794">
    <property type="entry name" value="AMINOHYDROLASE SSNA-RELATED"/>
    <property type="match status" value="1"/>
</dbReference>
<reference evidence="3 4" key="1">
    <citation type="submission" date="2024-09" db="EMBL/GenBank/DDBJ databases">
        <authorList>
            <person name="Sun Q."/>
            <person name="Mori K."/>
        </authorList>
    </citation>
    <scope>NUCLEOTIDE SEQUENCE [LARGE SCALE GENOMIC DNA]</scope>
    <source>
        <strain evidence="3 4">JCM 9626</strain>
    </source>
</reference>
<dbReference type="SUPFAM" id="SSF51556">
    <property type="entry name" value="Metallo-dependent hydrolases"/>
    <property type="match status" value="1"/>
</dbReference>
<name>A0ABV5KFQ0_9ACTN</name>
<dbReference type="Proteomes" id="UP001589750">
    <property type="component" value="Unassembled WGS sequence"/>
</dbReference>
<dbReference type="Gene3D" id="3.20.20.140">
    <property type="entry name" value="Metal-dependent hydrolases"/>
    <property type="match status" value="1"/>
</dbReference>
<dbReference type="NCBIfam" id="NF006056">
    <property type="entry name" value="PRK08204.1"/>
    <property type="match status" value="1"/>
</dbReference>
<dbReference type="InterPro" id="IPR011059">
    <property type="entry name" value="Metal-dep_hydrolase_composite"/>
</dbReference>
<organism evidence="3 4">
    <name type="scientific">Nocardioides plantarum</name>
    <dbReference type="NCBI Taxonomy" id="29299"/>
    <lineage>
        <taxon>Bacteria</taxon>
        <taxon>Bacillati</taxon>
        <taxon>Actinomycetota</taxon>
        <taxon>Actinomycetes</taxon>
        <taxon>Propionibacteriales</taxon>
        <taxon>Nocardioidaceae</taxon>
        <taxon>Nocardioides</taxon>
    </lineage>
</organism>
<dbReference type="PANTHER" id="PTHR43794:SF11">
    <property type="entry name" value="AMIDOHYDROLASE-RELATED DOMAIN-CONTAINING PROTEIN"/>
    <property type="match status" value="1"/>
</dbReference>
<evidence type="ECO:0000313" key="3">
    <source>
        <dbReference type="EMBL" id="MFB9315574.1"/>
    </source>
</evidence>
<comment type="caution">
    <text evidence="3">The sequence shown here is derived from an EMBL/GenBank/DDBJ whole genome shotgun (WGS) entry which is preliminary data.</text>
</comment>
<dbReference type="RefSeq" id="WP_140009126.1">
    <property type="nucleotide sequence ID" value="NZ_JBHMDG010000034.1"/>
</dbReference>
<dbReference type="InterPro" id="IPR050287">
    <property type="entry name" value="MTA/SAH_deaminase"/>
</dbReference>
<dbReference type="InterPro" id="IPR032466">
    <property type="entry name" value="Metal_Hydrolase"/>
</dbReference>
<evidence type="ECO:0000256" key="1">
    <source>
        <dbReference type="ARBA" id="ARBA00022801"/>
    </source>
</evidence>
<dbReference type="Gene3D" id="2.30.40.10">
    <property type="entry name" value="Urease, subunit C, domain 1"/>
    <property type="match status" value="1"/>
</dbReference>
<keyword evidence="1" id="KW-0378">Hydrolase</keyword>
<sequence>MTSSERFVIRGARILSQDPAVGDLRSGDILIEGDRIAAVAPDLGELDAREIDGTDRVAMPGFVDTHRHSWQSLIRHVSTDWTLAQYFSGVRGVLGKAYTPEDMHAANLIAMLDALDSGITTLVDWSHNNNTPEHADAAIQGVLDSGIRCVWAYGNSNDEWLPVSDVPQSRDVMRIAEQWFSSSDQLVTLALAPRGPQFATKDVTLQDFALAAELDIPVTVHVGDGLWGQSLPVVWMQENGLTTDRTTYVHCNTLSDREYDIIRDTGGAISSAPELEMHMGHGRLATLRARDRAIPLSISIDVCTSVGGDMFSAMRAMLAGSRYLENVTALDAGVSIPLPITAQEILGFATQGGATASWMGDSVGSLTPGKKADVILMRTDTYGMQPLNYPSGAVVESGNPQLVDTVFVNGRLVKDGGALVGHDFATVRARAEAARDRVLDAAGVADPGLWQPELYTAPE</sequence>
<dbReference type="Pfam" id="PF01979">
    <property type="entry name" value="Amidohydro_1"/>
    <property type="match status" value="1"/>
</dbReference>
<gene>
    <name evidence="3" type="ORF">ACFFRI_21200</name>
</gene>